<dbReference type="RefSeq" id="WP_180384148.1">
    <property type="nucleotide sequence ID" value="NZ_MTAB01000022.1"/>
</dbReference>
<evidence type="ECO:0000313" key="4">
    <source>
        <dbReference type="EMBL" id="OSI18977.1"/>
    </source>
</evidence>
<dbReference type="Proteomes" id="UP000193303">
    <property type="component" value="Unassembled WGS sequence"/>
</dbReference>
<evidence type="ECO:0000259" key="3">
    <source>
        <dbReference type="Pfam" id="PF03413"/>
    </source>
</evidence>
<comment type="caution">
    <text evidence="4">The sequence shown here is derived from an EMBL/GenBank/DDBJ whole genome shotgun (WGS) entry which is preliminary data.</text>
</comment>
<organism evidence="4 5">
    <name type="scientific">Neisseria dumasiana</name>
    <dbReference type="NCBI Taxonomy" id="1931275"/>
    <lineage>
        <taxon>Bacteria</taxon>
        <taxon>Pseudomonadati</taxon>
        <taxon>Pseudomonadota</taxon>
        <taxon>Betaproteobacteria</taxon>
        <taxon>Neisseriales</taxon>
        <taxon>Neisseriaceae</taxon>
        <taxon>Neisseria</taxon>
    </lineage>
</organism>
<dbReference type="AlphaFoldDB" id="A0A1X3DHP6"/>
<evidence type="ECO:0000313" key="5">
    <source>
        <dbReference type="Proteomes" id="UP000193303"/>
    </source>
</evidence>
<accession>A0A1X3DHP6</accession>
<feature type="domain" description="PepSY" evidence="3">
    <location>
        <begin position="125"/>
        <end position="181"/>
    </location>
</feature>
<protein>
    <recommendedName>
        <fullName evidence="3">PepSY domain-containing protein</fullName>
    </recommendedName>
</protein>
<reference evidence="5" key="1">
    <citation type="submission" date="2017-01" db="EMBL/GenBank/DDBJ databases">
        <authorList>
            <person name="Mah S.A."/>
            <person name="Swanson W.J."/>
            <person name="Moy G.W."/>
            <person name="Vacquier V.D."/>
        </authorList>
    </citation>
    <scope>NUCLEOTIDE SEQUENCE [LARGE SCALE GENOMIC DNA]</scope>
    <source>
        <strain evidence="5">124861</strain>
    </source>
</reference>
<name>A0A1X3DHP6_9NEIS</name>
<feature type="domain" description="PepSY" evidence="3">
    <location>
        <begin position="55"/>
        <end position="111"/>
    </location>
</feature>
<sequence>MKKNVYTLAAIGTAVLALSACGTASTATAAPAHQHGHTVEVPTHAHHTSAQTASLSPAQAISIAQKQAGGRATEIHLKGKYGAPVYEVEVRSGQREHTVYVDAANGKVLGSKLETEWKPMRQAALPLERAIEIAQSKIDGRVLEAERDSNRGQIVYKVEILSADNVPYKVIVDANNGNVLASFVDYDD</sequence>
<dbReference type="InterPro" id="IPR025711">
    <property type="entry name" value="PepSY"/>
</dbReference>
<feature type="region of interest" description="Disordered" evidence="1">
    <location>
        <begin position="32"/>
        <end position="55"/>
    </location>
</feature>
<feature type="chain" id="PRO_5012643018" description="PepSY domain-containing protein" evidence="2">
    <location>
        <begin position="30"/>
        <end position="188"/>
    </location>
</feature>
<dbReference type="STRING" id="1931275.BV914_08285"/>
<dbReference type="Pfam" id="PF03413">
    <property type="entry name" value="PepSY"/>
    <property type="match status" value="2"/>
</dbReference>
<evidence type="ECO:0000256" key="2">
    <source>
        <dbReference type="SAM" id="SignalP"/>
    </source>
</evidence>
<dbReference type="EMBL" id="MTAB01000022">
    <property type="protein sequence ID" value="OSI18977.1"/>
    <property type="molecule type" value="Genomic_DNA"/>
</dbReference>
<keyword evidence="2" id="KW-0732">Signal</keyword>
<feature type="signal peptide" evidence="2">
    <location>
        <begin position="1"/>
        <end position="29"/>
    </location>
</feature>
<gene>
    <name evidence="4" type="ORF">BV912_09115</name>
</gene>
<evidence type="ECO:0000256" key="1">
    <source>
        <dbReference type="SAM" id="MobiDB-lite"/>
    </source>
</evidence>
<dbReference type="PROSITE" id="PS51257">
    <property type="entry name" value="PROKAR_LIPOPROTEIN"/>
    <property type="match status" value="1"/>
</dbReference>
<dbReference type="Gene3D" id="3.10.450.40">
    <property type="match status" value="2"/>
</dbReference>
<proteinExistence type="predicted"/>